<dbReference type="PANTHER" id="PTHR43744">
    <property type="entry name" value="ABC TRANSPORTER PERMEASE PROTEIN MG189-RELATED-RELATED"/>
    <property type="match status" value="1"/>
</dbReference>
<keyword evidence="11" id="KW-1185">Reference proteome</keyword>
<evidence type="ECO:0000259" key="9">
    <source>
        <dbReference type="PROSITE" id="PS50928"/>
    </source>
</evidence>
<dbReference type="Pfam" id="PF00528">
    <property type="entry name" value="BPD_transp_1"/>
    <property type="match status" value="1"/>
</dbReference>
<feature type="transmembrane region" description="Helical" evidence="8">
    <location>
        <begin position="12"/>
        <end position="37"/>
    </location>
</feature>
<dbReference type="InterPro" id="IPR000515">
    <property type="entry name" value="MetI-like"/>
</dbReference>
<dbReference type="GO" id="GO:0055085">
    <property type="term" value="P:transmembrane transport"/>
    <property type="evidence" value="ECO:0007669"/>
    <property type="project" value="InterPro"/>
</dbReference>
<name>A0A518BV92_9BACT</name>
<evidence type="ECO:0000256" key="3">
    <source>
        <dbReference type="ARBA" id="ARBA00022448"/>
    </source>
</evidence>
<dbReference type="InterPro" id="IPR035906">
    <property type="entry name" value="MetI-like_sf"/>
</dbReference>
<feature type="transmembrane region" description="Helical" evidence="8">
    <location>
        <begin position="252"/>
        <end position="273"/>
    </location>
</feature>
<evidence type="ECO:0000256" key="8">
    <source>
        <dbReference type="RuleBase" id="RU363032"/>
    </source>
</evidence>
<reference evidence="10 11" key="1">
    <citation type="submission" date="2019-02" db="EMBL/GenBank/DDBJ databases">
        <title>Deep-cultivation of Planctomycetes and their phenomic and genomic characterization uncovers novel biology.</title>
        <authorList>
            <person name="Wiegand S."/>
            <person name="Jogler M."/>
            <person name="Boedeker C."/>
            <person name="Pinto D."/>
            <person name="Vollmers J."/>
            <person name="Rivas-Marin E."/>
            <person name="Kohn T."/>
            <person name="Peeters S.H."/>
            <person name="Heuer A."/>
            <person name="Rast P."/>
            <person name="Oberbeckmann S."/>
            <person name="Bunk B."/>
            <person name="Jeske O."/>
            <person name="Meyerdierks A."/>
            <person name="Storesund J.E."/>
            <person name="Kallscheuer N."/>
            <person name="Luecker S."/>
            <person name="Lage O.M."/>
            <person name="Pohl T."/>
            <person name="Merkel B.J."/>
            <person name="Hornburger P."/>
            <person name="Mueller R.-W."/>
            <person name="Bruemmer F."/>
            <person name="Labrenz M."/>
            <person name="Spormann A.M."/>
            <person name="Op den Camp H."/>
            <person name="Overmann J."/>
            <person name="Amann R."/>
            <person name="Jetten M.S.M."/>
            <person name="Mascher T."/>
            <person name="Medema M.H."/>
            <person name="Devos D.P."/>
            <person name="Kaster A.-K."/>
            <person name="Ovreas L."/>
            <person name="Rohde M."/>
            <person name="Galperin M.Y."/>
            <person name="Jogler C."/>
        </authorList>
    </citation>
    <scope>NUCLEOTIDE SEQUENCE [LARGE SCALE GENOMIC DNA]</scope>
    <source>
        <strain evidence="10 11">Pan265</strain>
    </source>
</reference>
<feature type="transmembrane region" description="Helical" evidence="8">
    <location>
        <begin position="113"/>
        <end position="134"/>
    </location>
</feature>
<evidence type="ECO:0000313" key="11">
    <source>
        <dbReference type="Proteomes" id="UP000320386"/>
    </source>
</evidence>
<dbReference type="RefSeq" id="WP_145445006.1">
    <property type="nucleotide sequence ID" value="NZ_CP036280.1"/>
</dbReference>
<evidence type="ECO:0000256" key="2">
    <source>
        <dbReference type="ARBA" id="ARBA00020515"/>
    </source>
</evidence>
<dbReference type="OrthoDB" id="266229at2"/>
<dbReference type="PANTHER" id="PTHR43744:SF8">
    <property type="entry name" value="SN-GLYCEROL-3-PHOSPHATE TRANSPORT SYSTEM PERMEASE PROTEIN UGPE"/>
    <property type="match status" value="1"/>
</dbReference>
<sequence length="288" mass="31291">MSEQRTTPKTVMTSGVIYTLLICYLVITLFPMLWLFMTSLKPSGEVFDAPFAPPAVDALALDNFSRAWTAGSFGDYFFNSVLVTACTVTGVVFIGAMAAYALARFAFPGSRALLFYFLGGLMIPLQLAVVPLFFQLKAMGLLSSRVGLVLVYIGVGLPFAIFILTGFFRSLPKSLHEAALLDGCTEFGAFTRVMLPLARPGLITVAIFSFIGTWNEYFLAFMFLSGEGSEALRTLPLGLANVTIVSQYKVDWGMVFAGLVIIVIPTLIIYLLLQRHLTKGVTLGAVKG</sequence>
<keyword evidence="6 8" id="KW-1133">Transmembrane helix</keyword>
<proteinExistence type="inferred from homology"/>
<feature type="transmembrane region" description="Helical" evidence="8">
    <location>
        <begin position="202"/>
        <end position="224"/>
    </location>
</feature>
<keyword evidence="5 8" id="KW-0812">Transmembrane</keyword>
<comment type="subcellular location">
    <subcellularLocation>
        <location evidence="1 8">Cell membrane</location>
        <topology evidence="1 8">Multi-pass membrane protein</topology>
    </subcellularLocation>
</comment>
<dbReference type="Proteomes" id="UP000320386">
    <property type="component" value="Chromosome"/>
</dbReference>
<evidence type="ECO:0000256" key="6">
    <source>
        <dbReference type="ARBA" id="ARBA00022989"/>
    </source>
</evidence>
<gene>
    <name evidence="10" type="primary">sugB</name>
    <name evidence="10" type="ORF">Pan265_07080</name>
</gene>
<evidence type="ECO:0000256" key="1">
    <source>
        <dbReference type="ARBA" id="ARBA00004651"/>
    </source>
</evidence>
<evidence type="ECO:0000256" key="7">
    <source>
        <dbReference type="ARBA" id="ARBA00023136"/>
    </source>
</evidence>
<feature type="transmembrane region" description="Helical" evidence="8">
    <location>
        <begin position="146"/>
        <end position="168"/>
    </location>
</feature>
<keyword evidence="7 8" id="KW-0472">Membrane</keyword>
<evidence type="ECO:0000256" key="4">
    <source>
        <dbReference type="ARBA" id="ARBA00022475"/>
    </source>
</evidence>
<protein>
    <recommendedName>
        <fullName evidence="2">sn-glycerol-3-phosphate transport system permease protein UgpE</fullName>
    </recommendedName>
</protein>
<keyword evidence="4" id="KW-1003">Cell membrane</keyword>
<dbReference type="AlphaFoldDB" id="A0A518BV92"/>
<dbReference type="SUPFAM" id="SSF161098">
    <property type="entry name" value="MetI-like"/>
    <property type="match status" value="1"/>
</dbReference>
<comment type="similarity">
    <text evidence="8">Belongs to the binding-protein-dependent transport system permease family.</text>
</comment>
<dbReference type="KEGG" id="mcad:Pan265_07080"/>
<evidence type="ECO:0000256" key="5">
    <source>
        <dbReference type="ARBA" id="ARBA00022692"/>
    </source>
</evidence>
<dbReference type="EMBL" id="CP036280">
    <property type="protein sequence ID" value="QDU70867.1"/>
    <property type="molecule type" value="Genomic_DNA"/>
</dbReference>
<accession>A0A518BV92</accession>
<keyword evidence="3 8" id="KW-0813">Transport</keyword>
<feature type="domain" description="ABC transmembrane type-1" evidence="9">
    <location>
        <begin position="77"/>
        <end position="273"/>
    </location>
</feature>
<evidence type="ECO:0000313" key="10">
    <source>
        <dbReference type="EMBL" id="QDU70867.1"/>
    </source>
</evidence>
<dbReference type="PROSITE" id="PS50928">
    <property type="entry name" value="ABC_TM1"/>
    <property type="match status" value="1"/>
</dbReference>
<organism evidence="10 11">
    <name type="scientific">Mucisphaera calidilacus</name>
    <dbReference type="NCBI Taxonomy" id="2527982"/>
    <lineage>
        <taxon>Bacteria</taxon>
        <taxon>Pseudomonadati</taxon>
        <taxon>Planctomycetota</taxon>
        <taxon>Phycisphaerae</taxon>
        <taxon>Phycisphaerales</taxon>
        <taxon>Phycisphaeraceae</taxon>
        <taxon>Mucisphaera</taxon>
    </lineage>
</organism>
<dbReference type="CDD" id="cd06261">
    <property type="entry name" value="TM_PBP2"/>
    <property type="match status" value="1"/>
</dbReference>
<dbReference type="GO" id="GO:0005886">
    <property type="term" value="C:plasma membrane"/>
    <property type="evidence" value="ECO:0007669"/>
    <property type="project" value="UniProtKB-SubCell"/>
</dbReference>
<dbReference type="Gene3D" id="1.10.3720.10">
    <property type="entry name" value="MetI-like"/>
    <property type="match status" value="1"/>
</dbReference>
<feature type="transmembrane region" description="Helical" evidence="8">
    <location>
        <begin position="76"/>
        <end position="101"/>
    </location>
</feature>